<dbReference type="InterPro" id="IPR013103">
    <property type="entry name" value="RVT_2"/>
</dbReference>
<organism evidence="2 3">
    <name type="scientific">Dryococelus australis</name>
    <dbReference type="NCBI Taxonomy" id="614101"/>
    <lineage>
        <taxon>Eukaryota</taxon>
        <taxon>Metazoa</taxon>
        <taxon>Ecdysozoa</taxon>
        <taxon>Arthropoda</taxon>
        <taxon>Hexapoda</taxon>
        <taxon>Insecta</taxon>
        <taxon>Pterygota</taxon>
        <taxon>Neoptera</taxon>
        <taxon>Polyneoptera</taxon>
        <taxon>Phasmatodea</taxon>
        <taxon>Verophasmatodea</taxon>
        <taxon>Anareolatae</taxon>
        <taxon>Phasmatidae</taxon>
        <taxon>Eurycanthinae</taxon>
        <taxon>Dryococelus</taxon>
    </lineage>
</organism>
<feature type="domain" description="Reverse transcriptase Ty1/copia-type" evidence="1">
    <location>
        <begin position="39"/>
        <end position="117"/>
    </location>
</feature>
<evidence type="ECO:0000313" key="2">
    <source>
        <dbReference type="EMBL" id="KAJ8893374.1"/>
    </source>
</evidence>
<evidence type="ECO:0000259" key="1">
    <source>
        <dbReference type="Pfam" id="PF07727"/>
    </source>
</evidence>
<dbReference type="EMBL" id="JARBHB010000002">
    <property type="protein sequence ID" value="KAJ8893374.1"/>
    <property type="molecule type" value="Genomic_DNA"/>
</dbReference>
<protein>
    <recommendedName>
        <fullName evidence="1">Reverse transcriptase Ty1/copia-type domain-containing protein</fullName>
    </recommendedName>
</protein>
<dbReference type="Pfam" id="PF07727">
    <property type="entry name" value="RVT_2"/>
    <property type="match status" value="1"/>
</dbReference>
<evidence type="ECO:0000313" key="3">
    <source>
        <dbReference type="Proteomes" id="UP001159363"/>
    </source>
</evidence>
<gene>
    <name evidence="2" type="ORF">PR048_005965</name>
</gene>
<comment type="caution">
    <text evidence="2">The sequence shown here is derived from an EMBL/GenBank/DDBJ whole genome shotgun (WGS) entry which is preliminary data.</text>
</comment>
<proteinExistence type="predicted"/>
<keyword evidence="3" id="KW-1185">Reference proteome</keyword>
<dbReference type="Proteomes" id="UP001159363">
    <property type="component" value="Chromosome 2"/>
</dbReference>
<sequence length="184" mass="20781">MDVPTAFVNGELEGEVYIVKPEGVGGKKRILKLQHCVWLVLWVDDILLLRQKSKVEELAELLKGEFNAKDMENTQCFAGTEIKLVDRKIELSHRQLIEKMLKMFNLQECTACLTTMEDRIEVNDADVVIVVPYRELVGSLTYLSQISRPDITSATSYLSHFSGLSNAPLVECSQKSAPLHEGHY</sequence>
<name>A0ABQ9I9Q5_9NEOP</name>
<reference evidence="2 3" key="1">
    <citation type="submission" date="2023-02" db="EMBL/GenBank/DDBJ databases">
        <title>LHISI_Scaffold_Assembly.</title>
        <authorList>
            <person name="Stuart O.P."/>
            <person name="Cleave R."/>
            <person name="Magrath M.J.L."/>
            <person name="Mikheyev A.S."/>
        </authorList>
    </citation>
    <scope>NUCLEOTIDE SEQUENCE [LARGE SCALE GENOMIC DNA]</scope>
    <source>
        <strain evidence="2">Daus_M_001</strain>
        <tissue evidence="2">Leg muscle</tissue>
    </source>
</reference>
<accession>A0ABQ9I9Q5</accession>